<dbReference type="Proteomes" id="UP001177260">
    <property type="component" value="Unassembled WGS sequence"/>
</dbReference>
<evidence type="ECO:0000313" key="1">
    <source>
        <dbReference type="EMBL" id="KAK1141017.1"/>
    </source>
</evidence>
<comment type="caution">
    <text evidence="1">The sequence shown here is derived from an EMBL/GenBank/DDBJ whole genome shotgun (WGS) entry which is preliminary data.</text>
</comment>
<reference evidence="1 2" key="1">
    <citation type="journal article" date="2023" name="ACS Omega">
        <title>Identification of the Neoaspergillic Acid Biosynthesis Gene Cluster by Establishing an In Vitro CRISPR-Ribonucleoprotein Genetic System in Aspergillus melleus.</title>
        <authorList>
            <person name="Yuan B."/>
            <person name="Grau M.F."/>
            <person name="Murata R.M."/>
            <person name="Torok T."/>
            <person name="Venkateswaran K."/>
            <person name="Stajich J.E."/>
            <person name="Wang C.C.C."/>
        </authorList>
    </citation>
    <scope>NUCLEOTIDE SEQUENCE [LARGE SCALE GENOMIC DNA]</scope>
    <source>
        <strain evidence="1 2">IMV 1140</strain>
    </source>
</reference>
<accession>A0ACC3ATD8</accession>
<sequence>MCRKFTASIYAQILPLSTTQLSPRHLSTFDTYKEYRSSETCLRGFCSACGSSLSFRSEDAPDKIYILLGTLDEEVLVGEKVAGSGRETEFGVVWERKGGIGMPLAYQLYWENAIPGVSDLLKDGKRHLTHPGEAL</sequence>
<dbReference type="EMBL" id="JAOPJF010000071">
    <property type="protein sequence ID" value="KAK1141017.1"/>
    <property type="molecule type" value="Genomic_DNA"/>
</dbReference>
<proteinExistence type="predicted"/>
<gene>
    <name evidence="1" type="ORF">N8T08_009674</name>
</gene>
<evidence type="ECO:0000313" key="2">
    <source>
        <dbReference type="Proteomes" id="UP001177260"/>
    </source>
</evidence>
<protein>
    <submittedName>
        <fullName evidence="1">Uncharacterized protein</fullName>
    </submittedName>
</protein>
<name>A0ACC3ATD8_9EURO</name>
<organism evidence="1 2">
    <name type="scientific">Aspergillus melleus</name>
    <dbReference type="NCBI Taxonomy" id="138277"/>
    <lineage>
        <taxon>Eukaryota</taxon>
        <taxon>Fungi</taxon>
        <taxon>Dikarya</taxon>
        <taxon>Ascomycota</taxon>
        <taxon>Pezizomycotina</taxon>
        <taxon>Eurotiomycetes</taxon>
        <taxon>Eurotiomycetidae</taxon>
        <taxon>Eurotiales</taxon>
        <taxon>Aspergillaceae</taxon>
        <taxon>Aspergillus</taxon>
        <taxon>Aspergillus subgen. Circumdati</taxon>
    </lineage>
</organism>
<keyword evidence="2" id="KW-1185">Reference proteome</keyword>